<keyword evidence="1" id="KW-0732">Signal</keyword>
<feature type="chain" id="PRO_5019111682" description="Major fimbrial subunit protein N-terminal domain-containing protein" evidence="1">
    <location>
        <begin position="23"/>
        <end position="596"/>
    </location>
</feature>
<evidence type="ECO:0000313" key="3">
    <source>
        <dbReference type="Proteomes" id="UP000284417"/>
    </source>
</evidence>
<name>A0A415HYH4_9BACE</name>
<proteinExistence type="predicted"/>
<dbReference type="Proteomes" id="UP000284417">
    <property type="component" value="Unassembled WGS sequence"/>
</dbReference>
<dbReference type="PROSITE" id="PS51257">
    <property type="entry name" value="PROKAR_LIPOPROTEIN"/>
    <property type="match status" value="1"/>
</dbReference>
<gene>
    <name evidence="2" type="ORF">DW042_05890</name>
</gene>
<evidence type="ECO:0000313" key="2">
    <source>
        <dbReference type="EMBL" id="RHK99848.1"/>
    </source>
</evidence>
<dbReference type="RefSeq" id="WP_118407476.1">
    <property type="nucleotide sequence ID" value="NZ_QROC01000006.1"/>
</dbReference>
<evidence type="ECO:0008006" key="4">
    <source>
        <dbReference type="Google" id="ProtNLM"/>
    </source>
</evidence>
<feature type="signal peptide" evidence="1">
    <location>
        <begin position="1"/>
        <end position="22"/>
    </location>
</feature>
<evidence type="ECO:0000256" key="1">
    <source>
        <dbReference type="SAM" id="SignalP"/>
    </source>
</evidence>
<accession>A0A415HYH4</accession>
<protein>
    <recommendedName>
        <fullName evidence="4">Major fimbrial subunit protein N-terminal domain-containing protein</fullName>
    </recommendedName>
</protein>
<reference evidence="2 3" key="1">
    <citation type="submission" date="2018-08" db="EMBL/GenBank/DDBJ databases">
        <title>A genome reference for cultivated species of the human gut microbiota.</title>
        <authorList>
            <person name="Zou Y."/>
            <person name="Xue W."/>
            <person name="Luo G."/>
        </authorList>
    </citation>
    <scope>NUCLEOTIDE SEQUENCE [LARGE SCALE GENOMIC DNA]</scope>
    <source>
        <strain evidence="2 3">AF39-6AC</strain>
    </source>
</reference>
<comment type="caution">
    <text evidence="2">The sequence shown here is derived from an EMBL/GenBank/DDBJ whole genome shotgun (WGS) entry which is preliminary data.</text>
</comment>
<sequence>MKPSIIHSIVVCLAAFTLPFMVACSSREESLPEVENSFLAVFTLDLGDTAYGTTRATPTNGEYNPGSGLENFIDFSQKNFRCYLFGTDNTFIKTLDAVSIQSFDEKIYSIRLRLKDTEEVKKALTTGCRFVLLANWDSYADPVPGITTIAELCTAPPAKFEFSQLKTLLSANNLIPMYGVKEFESGVQDFIDGKMISDLGTIHLLRAFAKVDVNIKFVDFAETPVVTSVSLTHSNSKGYKAPANVTKEEQYVTGSWLTDYTPVNIPDDVTDISLTLTKDENTGHYVAYVPEYRNVDANGNTIDNHSRIKINFTIGDIAVGGLDVEGYVDFRYSDNPPKGVTPGQHFDIARNNWYKFNVTAKGKDIVWTVDVIPFTSIELNPNYGLEREVFTGYIMGKDKNGNKCWYDGNYYAPETAVPLYLGPKDNPGTFVTINRKEYLLVYVDYDRTAAKLDHFFEKGTRKKYLLDPTGRTGYSFTLNPEHPEWGPDIYYNKHQMRVWLSEDYNEWKVGVKWDAEQQKNIEAWFWQSGTTWYRTLNEWDRLNWNQAIYWNWTYVYPKYWFDVLGNRYPWSDGDTKEKRKNKLIEKIGEDWIKYLE</sequence>
<dbReference type="EMBL" id="QROC01000006">
    <property type="protein sequence ID" value="RHK99848.1"/>
    <property type="molecule type" value="Genomic_DNA"/>
</dbReference>
<dbReference type="AlphaFoldDB" id="A0A415HYH4"/>
<organism evidence="2 3">
    <name type="scientific">Bacteroides xylanisolvens</name>
    <dbReference type="NCBI Taxonomy" id="371601"/>
    <lineage>
        <taxon>Bacteria</taxon>
        <taxon>Pseudomonadati</taxon>
        <taxon>Bacteroidota</taxon>
        <taxon>Bacteroidia</taxon>
        <taxon>Bacteroidales</taxon>
        <taxon>Bacteroidaceae</taxon>
        <taxon>Bacteroides</taxon>
    </lineage>
</organism>